<evidence type="ECO:0000256" key="1">
    <source>
        <dbReference type="HAMAP-Rule" id="MF_00122"/>
    </source>
</evidence>
<keyword evidence="1" id="KW-0547">Nucleotide-binding</keyword>
<reference evidence="2 3" key="1">
    <citation type="submission" date="2018-02" db="EMBL/GenBank/DDBJ databases">
        <title>Genome sequencing of Solimonas sp. HR-BB.</title>
        <authorList>
            <person name="Lee Y."/>
            <person name="Jeon C.O."/>
        </authorList>
    </citation>
    <scope>NUCLEOTIDE SEQUENCE [LARGE SCALE GENOMIC DNA]</scope>
    <source>
        <strain evidence="2 3">HR-BB</strain>
    </source>
</reference>
<keyword evidence="1" id="KW-0436">Ligase</keyword>
<dbReference type="InterPro" id="IPR036113">
    <property type="entry name" value="Asp/Glu-ADT_sf_sub_c"/>
</dbReference>
<protein>
    <recommendedName>
        <fullName evidence="1">Aspartyl/glutamyl-tRNA(Asn/Gln) amidotransferase subunit C</fullName>
        <shortName evidence="1">Asp/Glu-ADT subunit C</shortName>
        <ecNumber evidence="1">6.3.5.-</ecNumber>
    </recommendedName>
</protein>
<keyword evidence="3" id="KW-1185">Reference proteome</keyword>
<keyword evidence="1" id="KW-0648">Protein biosynthesis</keyword>
<sequence>MSLSPEQIRQVAKLARLELNPSLTEAYAGQISNILELVGQLSAARTEGVGPMAHPLEMTQRLRADEVTQPDQREAFQAIAPAVQDGLYLVPKVIE</sequence>
<accession>A0A2S5THQ9</accession>
<dbReference type="GO" id="GO:0050566">
    <property type="term" value="F:asparaginyl-tRNA synthase (glutamine-hydrolyzing) activity"/>
    <property type="evidence" value="ECO:0007669"/>
    <property type="project" value="RHEA"/>
</dbReference>
<comment type="caution">
    <text evidence="2">The sequence shown here is derived from an EMBL/GenBank/DDBJ whole genome shotgun (WGS) entry which is preliminary data.</text>
</comment>
<dbReference type="GO" id="GO:0070681">
    <property type="term" value="P:glutaminyl-tRNAGln biosynthesis via transamidation"/>
    <property type="evidence" value="ECO:0007669"/>
    <property type="project" value="TreeGrafter"/>
</dbReference>
<dbReference type="PANTHER" id="PTHR15004">
    <property type="entry name" value="GLUTAMYL-TRNA(GLN) AMIDOTRANSFERASE SUBUNIT C, MITOCHONDRIAL"/>
    <property type="match status" value="1"/>
</dbReference>
<dbReference type="RefSeq" id="WP_104229650.1">
    <property type="nucleotide sequence ID" value="NZ_PSNW01000003.1"/>
</dbReference>
<dbReference type="AlphaFoldDB" id="A0A2S5THQ9"/>
<keyword evidence="1" id="KW-0067">ATP-binding</keyword>
<comment type="function">
    <text evidence="1">Allows the formation of correctly charged Asn-tRNA(Asn) or Gln-tRNA(Gln) through the transamidation of misacylated Asp-tRNA(Asn) or Glu-tRNA(Gln) in organisms which lack either or both of asparaginyl-tRNA or glutaminyl-tRNA synthetases. The reaction takes place in the presence of glutamine and ATP through an activated phospho-Asp-tRNA(Asn) or phospho-Glu-tRNA(Gln).</text>
</comment>
<dbReference type="Gene3D" id="1.10.20.60">
    <property type="entry name" value="Glu-tRNAGln amidotransferase C subunit, N-terminal domain"/>
    <property type="match status" value="1"/>
</dbReference>
<keyword evidence="2" id="KW-0808">Transferase</keyword>
<dbReference type="PANTHER" id="PTHR15004:SF0">
    <property type="entry name" value="GLUTAMYL-TRNA(GLN) AMIDOTRANSFERASE SUBUNIT C, MITOCHONDRIAL"/>
    <property type="match status" value="1"/>
</dbReference>
<dbReference type="SUPFAM" id="SSF141000">
    <property type="entry name" value="Glu-tRNAGln amidotransferase C subunit"/>
    <property type="match status" value="1"/>
</dbReference>
<proteinExistence type="inferred from homology"/>
<dbReference type="Pfam" id="PF02686">
    <property type="entry name" value="GatC"/>
    <property type="match status" value="1"/>
</dbReference>
<dbReference type="OrthoDB" id="9794326at2"/>
<dbReference type="GO" id="GO:0006412">
    <property type="term" value="P:translation"/>
    <property type="evidence" value="ECO:0007669"/>
    <property type="project" value="UniProtKB-UniRule"/>
</dbReference>
<dbReference type="GO" id="GO:0005524">
    <property type="term" value="F:ATP binding"/>
    <property type="evidence" value="ECO:0007669"/>
    <property type="project" value="UniProtKB-KW"/>
</dbReference>
<gene>
    <name evidence="1" type="primary">gatC</name>
    <name evidence="2" type="ORF">C3942_06915</name>
</gene>
<dbReference type="EC" id="6.3.5.-" evidence="1"/>
<organism evidence="2 3">
    <name type="scientific">Solimonas fluminis</name>
    <dbReference type="NCBI Taxonomy" id="2086571"/>
    <lineage>
        <taxon>Bacteria</taxon>
        <taxon>Pseudomonadati</taxon>
        <taxon>Pseudomonadota</taxon>
        <taxon>Gammaproteobacteria</taxon>
        <taxon>Nevskiales</taxon>
        <taxon>Nevskiaceae</taxon>
        <taxon>Solimonas</taxon>
    </lineage>
</organism>
<dbReference type="InterPro" id="IPR003837">
    <property type="entry name" value="GatC"/>
</dbReference>
<comment type="catalytic activity">
    <reaction evidence="1">
        <text>L-glutamyl-tRNA(Gln) + L-glutamine + ATP + H2O = L-glutaminyl-tRNA(Gln) + L-glutamate + ADP + phosphate + H(+)</text>
        <dbReference type="Rhea" id="RHEA:17521"/>
        <dbReference type="Rhea" id="RHEA-COMP:9681"/>
        <dbReference type="Rhea" id="RHEA-COMP:9684"/>
        <dbReference type="ChEBI" id="CHEBI:15377"/>
        <dbReference type="ChEBI" id="CHEBI:15378"/>
        <dbReference type="ChEBI" id="CHEBI:29985"/>
        <dbReference type="ChEBI" id="CHEBI:30616"/>
        <dbReference type="ChEBI" id="CHEBI:43474"/>
        <dbReference type="ChEBI" id="CHEBI:58359"/>
        <dbReference type="ChEBI" id="CHEBI:78520"/>
        <dbReference type="ChEBI" id="CHEBI:78521"/>
        <dbReference type="ChEBI" id="CHEBI:456216"/>
    </reaction>
</comment>
<comment type="catalytic activity">
    <reaction evidence="1">
        <text>L-aspartyl-tRNA(Asn) + L-glutamine + ATP + H2O = L-asparaginyl-tRNA(Asn) + L-glutamate + ADP + phosphate + 2 H(+)</text>
        <dbReference type="Rhea" id="RHEA:14513"/>
        <dbReference type="Rhea" id="RHEA-COMP:9674"/>
        <dbReference type="Rhea" id="RHEA-COMP:9677"/>
        <dbReference type="ChEBI" id="CHEBI:15377"/>
        <dbReference type="ChEBI" id="CHEBI:15378"/>
        <dbReference type="ChEBI" id="CHEBI:29985"/>
        <dbReference type="ChEBI" id="CHEBI:30616"/>
        <dbReference type="ChEBI" id="CHEBI:43474"/>
        <dbReference type="ChEBI" id="CHEBI:58359"/>
        <dbReference type="ChEBI" id="CHEBI:78515"/>
        <dbReference type="ChEBI" id="CHEBI:78516"/>
        <dbReference type="ChEBI" id="CHEBI:456216"/>
    </reaction>
</comment>
<dbReference type="HAMAP" id="MF_00122">
    <property type="entry name" value="GatC"/>
    <property type="match status" value="1"/>
</dbReference>
<dbReference type="Proteomes" id="UP000238220">
    <property type="component" value="Unassembled WGS sequence"/>
</dbReference>
<dbReference type="EMBL" id="PSNW01000003">
    <property type="protein sequence ID" value="PPE74492.1"/>
    <property type="molecule type" value="Genomic_DNA"/>
</dbReference>
<evidence type="ECO:0000313" key="3">
    <source>
        <dbReference type="Proteomes" id="UP000238220"/>
    </source>
</evidence>
<dbReference type="GO" id="GO:0050567">
    <property type="term" value="F:glutaminyl-tRNA synthase (glutamine-hydrolyzing) activity"/>
    <property type="evidence" value="ECO:0007669"/>
    <property type="project" value="UniProtKB-UniRule"/>
</dbReference>
<evidence type="ECO:0000313" key="2">
    <source>
        <dbReference type="EMBL" id="PPE74492.1"/>
    </source>
</evidence>
<dbReference type="NCBIfam" id="TIGR00135">
    <property type="entry name" value="gatC"/>
    <property type="match status" value="1"/>
</dbReference>
<dbReference type="GO" id="GO:0006450">
    <property type="term" value="P:regulation of translational fidelity"/>
    <property type="evidence" value="ECO:0007669"/>
    <property type="project" value="InterPro"/>
</dbReference>
<dbReference type="GO" id="GO:0016740">
    <property type="term" value="F:transferase activity"/>
    <property type="evidence" value="ECO:0007669"/>
    <property type="project" value="UniProtKB-KW"/>
</dbReference>
<name>A0A2S5THQ9_9GAMM</name>
<comment type="similarity">
    <text evidence="1">Belongs to the GatC family.</text>
</comment>
<comment type="subunit">
    <text evidence="1">Heterotrimer of A, B and C subunits.</text>
</comment>